<dbReference type="RefSeq" id="WP_143524433.1">
    <property type="nucleotide sequence ID" value="NZ_FTOM01000003.1"/>
</dbReference>
<dbReference type="OrthoDB" id="9812926at2"/>
<organism evidence="1 2">
    <name type="scientific">Phaeovulum vinaykumarii</name>
    <dbReference type="NCBI Taxonomy" id="407234"/>
    <lineage>
        <taxon>Bacteria</taxon>
        <taxon>Pseudomonadati</taxon>
        <taxon>Pseudomonadota</taxon>
        <taxon>Alphaproteobacteria</taxon>
        <taxon>Rhodobacterales</taxon>
        <taxon>Paracoccaceae</taxon>
        <taxon>Phaeovulum</taxon>
    </lineage>
</organism>
<dbReference type="Gene3D" id="1.10.760.10">
    <property type="entry name" value="Cytochrome c-like domain"/>
    <property type="match status" value="1"/>
</dbReference>
<name>A0A1N7LMC6_9RHOB</name>
<dbReference type="STRING" id="407234.SAMN05421795_103248"/>
<evidence type="ECO:0008006" key="3">
    <source>
        <dbReference type="Google" id="ProtNLM"/>
    </source>
</evidence>
<dbReference type="GO" id="GO:0020037">
    <property type="term" value="F:heme binding"/>
    <property type="evidence" value="ECO:0007669"/>
    <property type="project" value="InterPro"/>
</dbReference>
<protein>
    <recommendedName>
        <fullName evidence="3">Quinohemoprotein amine dehydrogenase alpha subunit haem binding domain-containing protein</fullName>
    </recommendedName>
</protein>
<sequence length="117" mass="12783">MRKHDRQMTARAVAAAPWANVPRTSVLGGALLGGAVLGSIVLGAAPAWAAKIPRDAGYARVKIECTRCHRLDNIVQSEGFTAPDWRDFVVEMTDLERRPAVLEEIVGYLARNFPPDD</sequence>
<dbReference type="Proteomes" id="UP000186098">
    <property type="component" value="Unassembled WGS sequence"/>
</dbReference>
<dbReference type="EMBL" id="FTOM01000003">
    <property type="protein sequence ID" value="SIS75005.1"/>
    <property type="molecule type" value="Genomic_DNA"/>
</dbReference>
<evidence type="ECO:0000313" key="2">
    <source>
        <dbReference type="Proteomes" id="UP000186098"/>
    </source>
</evidence>
<gene>
    <name evidence="1" type="ORF">SAMN05421795_103248</name>
</gene>
<dbReference type="GO" id="GO:0009055">
    <property type="term" value="F:electron transfer activity"/>
    <property type="evidence" value="ECO:0007669"/>
    <property type="project" value="InterPro"/>
</dbReference>
<dbReference type="AlphaFoldDB" id="A0A1N7LMC6"/>
<accession>A0A1N7LMC6</accession>
<dbReference type="InterPro" id="IPR036909">
    <property type="entry name" value="Cyt_c-like_dom_sf"/>
</dbReference>
<keyword evidence="2" id="KW-1185">Reference proteome</keyword>
<reference evidence="2" key="1">
    <citation type="submission" date="2017-01" db="EMBL/GenBank/DDBJ databases">
        <authorList>
            <person name="Varghese N."/>
            <person name="Submissions S."/>
        </authorList>
    </citation>
    <scope>NUCLEOTIDE SEQUENCE [LARGE SCALE GENOMIC DNA]</scope>
    <source>
        <strain evidence="2">DSM 18714</strain>
    </source>
</reference>
<evidence type="ECO:0000313" key="1">
    <source>
        <dbReference type="EMBL" id="SIS75005.1"/>
    </source>
</evidence>
<proteinExistence type="predicted"/>